<proteinExistence type="predicted"/>
<reference evidence="1" key="1">
    <citation type="submission" date="2008-01" db="EMBL/GenBank/DDBJ databases">
        <title>Complete sequence of chromosome of Caulobacter sp. K31.</title>
        <authorList>
            <consortium name="US DOE Joint Genome Institute"/>
            <person name="Copeland A."/>
            <person name="Lucas S."/>
            <person name="Lapidus A."/>
            <person name="Barry K."/>
            <person name="Glavina del Rio T."/>
            <person name="Dalin E."/>
            <person name="Tice H."/>
            <person name="Pitluck S."/>
            <person name="Bruce D."/>
            <person name="Goodwin L."/>
            <person name="Thompson L.S."/>
            <person name="Brettin T."/>
            <person name="Detter J.C."/>
            <person name="Han C."/>
            <person name="Schmutz J."/>
            <person name="Larimer F."/>
            <person name="Land M."/>
            <person name="Hauser L."/>
            <person name="Kyrpides N."/>
            <person name="Kim E."/>
            <person name="Stephens C."/>
            <person name="Richardson P."/>
        </authorList>
    </citation>
    <scope>NUCLEOTIDE SEQUENCE [LARGE SCALE GENOMIC DNA]</scope>
    <source>
        <strain evidence="1">K31</strain>
    </source>
</reference>
<dbReference type="AlphaFoldDB" id="B0T4K4"/>
<protein>
    <submittedName>
        <fullName evidence="1">Uncharacterized protein</fullName>
    </submittedName>
</protein>
<dbReference type="STRING" id="366602.Caul_1827"/>
<sequence length="124" mass="12401">MDPVITVTLTKAVAATNLVGFGLTGADFVLDLGTAAELTISGGATNCTVLGKQIYIATGVGAQMSGMLTIAIVPDSAKTPPTFVVNNITFATGSITWPTDDGPVTQALTTGTPMPLAGISASED</sequence>
<evidence type="ECO:0000313" key="1">
    <source>
        <dbReference type="EMBL" id="ABZ70956.1"/>
    </source>
</evidence>
<name>B0T4K4_CAUSK</name>
<dbReference type="HOGENOM" id="CLU_1999801_0_0_5"/>
<dbReference type="KEGG" id="cak:Caul_1827"/>
<dbReference type="EMBL" id="CP000927">
    <property type="protein sequence ID" value="ABZ70956.1"/>
    <property type="molecule type" value="Genomic_DNA"/>
</dbReference>
<accession>B0T4K4</accession>
<dbReference type="OrthoDB" id="9890676at2"/>
<organism evidence="1">
    <name type="scientific">Caulobacter sp. (strain K31)</name>
    <dbReference type="NCBI Taxonomy" id="366602"/>
    <lineage>
        <taxon>Bacteria</taxon>
        <taxon>Pseudomonadati</taxon>
        <taxon>Pseudomonadota</taxon>
        <taxon>Alphaproteobacteria</taxon>
        <taxon>Caulobacterales</taxon>
        <taxon>Caulobacteraceae</taxon>
        <taxon>Caulobacter</taxon>
    </lineage>
</organism>
<gene>
    <name evidence="1" type="ordered locus">Caul_1827</name>
</gene>